<comment type="caution">
    <text evidence="5">The sequence shown here is derived from an EMBL/GenBank/DDBJ whole genome shotgun (WGS) entry which is preliminary data.</text>
</comment>
<keyword evidence="6" id="KW-1185">Reference proteome</keyword>
<dbReference type="EMBL" id="JBHUEJ010000004">
    <property type="protein sequence ID" value="MFD1709320.1"/>
    <property type="molecule type" value="Genomic_DNA"/>
</dbReference>
<protein>
    <recommendedName>
        <fullName evidence="4">S-adenosyl-L-methionine-dependent methyltransferase</fullName>
        <ecNumber evidence="4">2.1.1.-</ecNumber>
    </recommendedName>
</protein>
<keyword evidence="2 4" id="KW-0489">Methyltransferase</keyword>
<dbReference type="EC" id="2.1.1.-" evidence="4"/>
<dbReference type="GO" id="GO:0032259">
    <property type="term" value="P:methylation"/>
    <property type="evidence" value="ECO:0007669"/>
    <property type="project" value="UniProtKB-KW"/>
</dbReference>
<dbReference type="PANTHER" id="PTHR43619:SF2">
    <property type="entry name" value="S-ADENOSYL-L-METHIONINE-DEPENDENT METHYLTRANSFERASES SUPERFAMILY PROTEIN"/>
    <property type="match status" value="1"/>
</dbReference>
<dbReference type="GO" id="GO:0008168">
    <property type="term" value="F:methyltransferase activity"/>
    <property type="evidence" value="ECO:0007669"/>
    <property type="project" value="UniProtKB-KW"/>
</dbReference>
<evidence type="ECO:0000256" key="1">
    <source>
        <dbReference type="ARBA" id="ARBA00008138"/>
    </source>
</evidence>
<sequence>MTKHTNRIAPEPTAVRVALWRARHLELDAQPPILNDAVGLQLAQPTGDWRRRPDMHAERTQPFRASIVARSRFVEDCVLQQLGRGVTQYVILGAGLDTFAQRHPEALAAGLHVFEVDQAGPQAWKRQRLEQLGLGVPAGLHLIPVDFESDAGWWGGLLNAGFDPAKPAVMASTGVSMYLTKPATCALLQQASVLVKGSFFIMSFMLPIDQADPDIRQGLLQSAKGAQAGGTPWISFFSPEEIVQMATDAGFPHARCVSATEWSTLYFQNRTDGLKPARAEELLVATT</sequence>
<comment type="similarity">
    <text evidence="1 4">Belongs to the UPF0677 family.</text>
</comment>
<dbReference type="InterPro" id="IPR007213">
    <property type="entry name" value="Ppm1/Ppm2/Tcmp"/>
</dbReference>
<dbReference type="Pfam" id="PF04072">
    <property type="entry name" value="LCM"/>
    <property type="match status" value="1"/>
</dbReference>
<keyword evidence="3" id="KW-0808">Transferase</keyword>
<name>A0ABW4KMX6_9BURK</name>
<dbReference type="PANTHER" id="PTHR43619">
    <property type="entry name" value="S-ADENOSYL-L-METHIONINE-DEPENDENT METHYLTRANSFERASE YKTD-RELATED"/>
    <property type="match status" value="1"/>
</dbReference>
<dbReference type="RefSeq" id="WP_147912847.1">
    <property type="nucleotide sequence ID" value="NZ_JBHUEJ010000004.1"/>
</dbReference>
<comment type="function">
    <text evidence="4">Exhibits S-adenosyl-L-methionine-dependent methyltransferase activity.</text>
</comment>
<dbReference type="Gene3D" id="3.40.50.150">
    <property type="entry name" value="Vaccinia Virus protein VP39"/>
    <property type="match status" value="1"/>
</dbReference>
<evidence type="ECO:0000313" key="5">
    <source>
        <dbReference type="EMBL" id="MFD1709320.1"/>
    </source>
</evidence>
<proteinExistence type="inferred from homology"/>
<reference evidence="6" key="1">
    <citation type="journal article" date="2019" name="Int. J. Syst. Evol. Microbiol.">
        <title>The Global Catalogue of Microorganisms (GCM) 10K type strain sequencing project: providing services to taxonomists for standard genome sequencing and annotation.</title>
        <authorList>
            <consortium name="The Broad Institute Genomics Platform"/>
            <consortium name="The Broad Institute Genome Sequencing Center for Infectious Disease"/>
            <person name="Wu L."/>
            <person name="Ma J."/>
        </authorList>
    </citation>
    <scope>NUCLEOTIDE SEQUENCE [LARGE SCALE GENOMIC DNA]</scope>
    <source>
        <strain evidence="6">LMG 29247</strain>
    </source>
</reference>
<dbReference type="NCBIfam" id="TIGR00027">
    <property type="entry name" value="mthyl_TIGR00027"/>
    <property type="match status" value="1"/>
</dbReference>
<evidence type="ECO:0000256" key="4">
    <source>
        <dbReference type="RuleBase" id="RU362030"/>
    </source>
</evidence>
<evidence type="ECO:0000313" key="6">
    <source>
        <dbReference type="Proteomes" id="UP001597304"/>
    </source>
</evidence>
<keyword evidence="4" id="KW-0949">S-adenosyl-L-methionine</keyword>
<dbReference type="InterPro" id="IPR011610">
    <property type="entry name" value="SAM_mthyl_Trfase_ML2640-like"/>
</dbReference>
<dbReference type="SUPFAM" id="SSF53335">
    <property type="entry name" value="S-adenosyl-L-methionine-dependent methyltransferases"/>
    <property type="match status" value="1"/>
</dbReference>
<dbReference type="InterPro" id="IPR029063">
    <property type="entry name" value="SAM-dependent_MTases_sf"/>
</dbReference>
<dbReference type="Proteomes" id="UP001597304">
    <property type="component" value="Unassembled WGS sequence"/>
</dbReference>
<organism evidence="5 6">
    <name type="scientific">Ottowia flava</name>
    <dbReference type="NCBI Taxonomy" id="2675430"/>
    <lineage>
        <taxon>Bacteria</taxon>
        <taxon>Pseudomonadati</taxon>
        <taxon>Pseudomonadota</taxon>
        <taxon>Betaproteobacteria</taxon>
        <taxon>Burkholderiales</taxon>
        <taxon>Comamonadaceae</taxon>
        <taxon>Ottowia</taxon>
    </lineage>
</organism>
<gene>
    <name evidence="5" type="ORF">ACFSF0_01760</name>
</gene>
<evidence type="ECO:0000256" key="2">
    <source>
        <dbReference type="ARBA" id="ARBA00022603"/>
    </source>
</evidence>
<evidence type="ECO:0000256" key="3">
    <source>
        <dbReference type="ARBA" id="ARBA00022679"/>
    </source>
</evidence>
<accession>A0ABW4KMX6</accession>